<sequence>MRETGSHLFADLRGFLRVGSHAEIAQITLAEWFANVHRDVKAAPEPFRFPRPWADETTNEDVSAEQREELTKQLMKRSALRDR</sequence>
<proteinExistence type="predicted"/>
<dbReference type="EMBL" id="CP082781">
    <property type="protein sequence ID" value="UGS27578.1"/>
    <property type="molecule type" value="Genomic_DNA"/>
</dbReference>
<feature type="region of interest" description="Disordered" evidence="1">
    <location>
        <begin position="47"/>
        <end position="83"/>
    </location>
</feature>
<keyword evidence="3" id="KW-1185">Reference proteome</keyword>
<reference evidence="2 3" key="1">
    <citation type="submission" date="2023-01" db="EMBL/GenBank/DDBJ databases">
        <title>Characterization of estradiol degrading bacteria Microbacterium sp. MZT7 and reveal degrading genes through genome analysis.</title>
        <authorList>
            <person name="Hao P."/>
            <person name="Gao Y."/>
        </authorList>
    </citation>
    <scope>NUCLEOTIDE SEQUENCE [LARGE SCALE GENOMIC DNA]</scope>
    <source>
        <strain evidence="2 3">MZT7</strain>
    </source>
</reference>
<protein>
    <submittedName>
        <fullName evidence="2">Uncharacterized protein</fullName>
    </submittedName>
</protein>
<dbReference type="RefSeq" id="WP_231820910.1">
    <property type="nucleotide sequence ID" value="NZ_CP082781.1"/>
</dbReference>
<evidence type="ECO:0000313" key="2">
    <source>
        <dbReference type="EMBL" id="UGS27578.1"/>
    </source>
</evidence>
<name>A0ABY3RX97_9MICO</name>
<gene>
    <name evidence="2" type="ORF">K8F61_05155</name>
</gene>
<accession>A0ABY3RX97</accession>
<evidence type="ECO:0000256" key="1">
    <source>
        <dbReference type="SAM" id="MobiDB-lite"/>
    </source>
</evidence>
<evidence type="ECO:0000313" key="3">
    <source>
        <dbReference type="Proteomes" id="UP001199642"/>
    </source>
</evidence>
<dbReference type="Proteomes" id="UP001199642">
    <property type="component" value="Chromosome"/>
</dbReference>
<organism evidence="2 3">
    <name type="scientific">Microbacterium resistens</name>
    <dbReference type="NCBI Taxonomy" id="156977"/>
    <lineage>
        <taxon>Bacteria</taxon>
        <taxon>Bacillati</taxon>
        <taxon>Actinomycetota</taxon>
        <taxon>Actinomycetes</taxon>
        <taxon>Micrococcales</taxon>
        <taxon>Microbacteriaceae</taxon>
        <taxon>Microbacterium</taxon>
    </lineage>
</organism>